<evidence type="ECO:0000256" key="4">
    <source>
        <dbReference type="ARBA" id="ARBA00016084"/>
    </source>
</evidence>
<dbReference type="InterPro" id="IPR024194">
    <property type="entry name" value="Ac/AlaTfrase_AlgI/DltB"/>
</dbReference>
<feature type="transmembrane region" description="Helical" evidence="14">
    <location>
        <begin position="40"/>
        <end position="60"/>
    </location>
</feature>
<evidence type="ECO:0000256" key="9">
    <source>
        <dbReference type="ARBA" id="ARBA00022989"/>
    </source>
</evidence>
<keyword evidence="11 13" id="KW-0012">Acyltransferase</keyword>
<sequence length="473" mass="53108">MIFASFEFLCLFLPLFFAVYFATPRRWRNAPVLVLSWAFYAWWRIDFLALLLGVTLFTYFTARAMERVGVRSPQGKRLMQLGLLGNLAVLGWFKYANFGVDSLNAVLDGIGLARIGWAEIVLPIGLSFYVLQSVSYLVDVWRGSVPVSHSFLRYATYKAIFSQLIAGPIVRYAEINEDLRHRTHSLAQFGMGARRFMTGFAMKVIIADTLSPMVDAIFRLEAPTLVDAWAGAIAYTLQLFFDFAGYSAMAIGLALMIGFRFPENFDNPYLAGSIQGFWQRWHMTLSRFLRDYLYIPLGGSRQGAGRTYLNLFLTMLIGGLWHGANWTFVIWGAWQGALLALHRLWSSGGGRAMPWILGHALTLLAVMLGWVVFRAANLSEALRVYAGMLGAHGTALSDELAWQVTPDQWATIGIGIALVYLPLLRGRLPFLRPAAELPGFWRPFWAVGPLAAFLLGIVLLYSRAAVPFLYFQF</sequence>
<dbReference type="RefSeq" id="WP_007005520.1">
    <property type="nucleotide sequence ID" value="NZ_GG770783.1"/>
</dbReference>
<feature type="transmembrane region" description="Helical" evidence="14">
    <location>
        <begin position="354"/>
        <end position="373"/>
    </location>
</feature>
<dbReference type="PANTHER" id="PTHR13285:SF23">
    <property type="entry name" value="TEICHOIC ACID D-ALANYLTRANSFERASE"/>
    <property type="match status" value="1"/>
</dbReference>
<evidence type="ECO:0000256" key="14">
    <source>
        <dbReference type="SAM" id="Phobius"/>
    </source>
</evidence>
<feature type="transmembrane region" description="Helical" evidence="14">
    <location>
        <begin position="232"/>
        <end position="259"/>
    </location>
</feature>
<evidence type="ECO:0000256" key="11">
    <source>
        <dbReference type="ARBA" id="ARBA00023315"/>
    </source>
</evidence>
<dbReference type="OrthoDB" id="139172at2"/>
<dbReference type="PIRSF" id="PIRSF500217">
    <property type="entry name" value="AlgI"/>
    <property type="match status" value="1"/>
</dbReference>
<comment type="caution">
    <text evidence="15">The sequence shown here is derived from an EMBL/GenBank/DDBJ whole genome shotgun (WGS) entry which is preliminary data.</text>
</comment>
<proteinExistence type="inferred from homology"/>
<comment type="similarity">
    <text evidence="3 13">Belongs to the membrane-bound acyltransferase family.</text>
</comment>
<evidence type="ECO:0000256" key="5">
    <source>
        <dbReference type="ARBA" id="ARBA00022475"/>
    </source>
</evidence>
<evidence type="ECO:0000313" key="16">
    <source>
        <dbReference type="Proteomes" id="UP000005324"/>
    </source>
</evidence>
<keyword evidence="7 14" id="KW-0812">Transmembrane</keyword>
<evidence type="ECO:0000256" key="10">
    <source>
        <dbReference type="ARBA" id="ARBA00023136"/>
    </source>
</evidence>
<dbReference type="InterPro" id="IPR051085">
    <property type="entry name" value="MB_O-acyltransferase"/>
</dbReference>
<dbReference type="PANTHER" id="PTHR13285">
    <property type="entry name" value="ACYLTRANSFERASE"/>
    <property type="match status" value="1"/>
</dbReference>
<feature type="transmembrane region" description="Helical" evidence="14">
    <location>
        <begin position="81"/>
        <end position="100"/>
    </location>
</feature>
<keyword evidence="10 13" id="KW-0472">Membrane</keyword>
<evidence type="ECO:0000256" key="12">
    <source>
        <dbReference type="ARBA" id="ARBA00031030"/>
    </source>
</evidence>
<comment type="pathway">
    <text evidence="2">Glycan biosynthesis; alginate biosynthesis.</text>
</comment>
<keyword evidence="8" id="KW-0016">Alginate biosynthesis</keyword>
<keyword evidence="5 13" id="KW-1003">Cell membrane</keyword>
<evidence type="ECO:0000256" key="2">
    <source>
        <dbReference type="ARBA" id="ARBA00005182"/>
    </source>
</evidence>
<dbReference type="GO" id="GO:0042121">
    <property type="term" value="P:alginic acid biosynthetic process"/>
    <property type="evidence" value="ECO:0007669"/>
    <property type="project" value="UniProtKB-KW"/>
</dbReference>
<evidence type="ECO:0000256" key="13">
    <source>
        <dbReference type="PIRNR" id="PIRNR016636"/>
    </source>
</evidence>
<comment type="subcellular location">
    <subcellularLocation>
        <location evidence="1">Cell membrane</location>
        <topology evidence="1">Multi-pass membrane protein</topology>
    </subcellularLocation>
</comment>
<evidence type="ECO:0000256" key="6">
    <source>
        <dbReference type="ARBA" id="ARBA00022679"/>
    </source>
</evidence>
<reference evidence="15 16" key="1">
    <citation type="submission" date="2010-04" db="EMBL/GenBank/DDBJ databases">
        <authorList>
            <person name="Qin X."/>
            <person name="Bachman B."/>
            <person name="Battles P."/>
            <person name="Bell A."/>
            <person name="Bess C."/>
            <person name="Bickham C."/>
            <person name="Chaboub L."/>
            <person name="Chen D."/>
            <person name="Coyle M."/>
            <person name="Deiros D.R."/>
            <person name="Dinh H."/>
            <person name="Forbes L."/>
            <person name="Fowler G."/>
            <person name="Francisco L."/>
            <person name="Fu Q."/>
            <person name="Gubbala S."/>
            <person name="Hale W."/>
            <person name="Han Y."/>
            <person name="Hemphill L."/>
            <person name="Highlander S.K."/>
            <person name="Hirani K."/>
            <person name="Hogues M."/>
            <person name="Jackson L."/>
            <person name="Jakkamsetti A."/>
            <person name="Javaid M."/>
            <person name="Jiang H."/>
            <person name="Korchina V."/>
            <person name="Kovar C."/>
            <person name="Lara F."/>
            <person name="Lee S."/>
            <person name="Mata R."/>
            <person name="Mathew T."/>
            <person name="Moen C."/>
            <person name="Morales K."/>
            <person name="Munidasa M."/>
            <person name="Nazareth L."/>
            <person name="Ngo R."/>
            <person name="Nguyen L."/>
            <person name="Okwuonu G."/>
            <person name="Ongeri F."/>
            <person name="Patil S."/>
            <person name="Petrosino J."/>
            <person name="Pham C."/>
            <person name="Pham P."/>
            <person name="Pu L.-L."/>
            <person name="Puazo M."/>
            <person name="Raj R."/>
            <person name="Reid J."/>
            <person name="Rouhana J."/>
            <person name="Saada N."/>
            <person name="Shang Y."/>
            <person name="Simmons D."/>
            <person name="Thornton R."/>
            <person name="Warren J."/>
            <person name="Weissenberger G."/>
            <person name="Zhang J."/>
            <person name="Zhang L."/>
            <person name="Zhou C."/>
            <person name="Zhu D."/>
            <person name="Muzny D."/>
            <person name="Worley K."/>
            <person name="Gibbs R."/>
        </authorList>
    </citation>
    <scope>NUCLEOTIDE SEQUENCE [LARGE SCALE GENOMIC DNA]</scope>
    <source>
        <strain evidence="15 16">ATCC 49957</strain>
    </source>
</reference>
<dbReference type="PIRSF" id="PIRSF016636">
    <property type="entry name" value="AlgI_DltB"/>
    <property type="match status" value="1"/>
</dbReference>
<feature type="transmembrane region" description="Helical" evidence="14">
    <location>
        <begin position="440"/>
        <end position="461"/>
    </location>
</feature>
<dbReference type="GO" id="GO:0005886">
    <property type="term" value="C:plasma membrane"/>
    <property type="evidence" value="ECO:0007669"/>
    <property type="project" value="UniProtKB-SubCell"/>
</dbReference>
<dbReference type="EMBL" id="ADVL01000058">
    <property type="protein sequence ID" value="EFH13507.1"/>
    <property type="molecule type" value="Genomic_DNA"/>
</dbReference>
<evidence type="ECO:0000256" key="1">
    <source>
        <dbReference type="ARBA" id="ARBA00004651"/>
    </source>
</evidence>
<protein>
    <recommendedName>
        <fullName evidence="4">Probable alginate O-acetylase AlgI</fullName>
    </recommendedName>
    <alternativeName>
        <fullName evidence="12">Alginate biosynthesis protein AlgI</fullName>
    </alternativeName>
</protein>
<feature type="transmembrane region" description="Helical" evidence="14">
    <location>
        <begin position="311"/>
        <end position="334"/>
    </location>
</feature>
<feature type="transmembrane region" description="Helical" evidence="14">
    <location>
        <begin position="200"/>
        <end position="220"/>
    </location>
</feature>
<accession>D5RGR0</accession>
<keyword evidence="9 14" id="KW-1133">Transmembrane helix</keyword>
<organism evidence="15 16">
    <name type="scientific">Pseudoroseomonas cervicalis ATCC 49957</name>
    <dbReference type="NCBI Taxonomy" id="525371"/>
    <lineage>
        <taxon>Bacteria</taxon>
        <taxon>Pseudomonadati</taxon>
        <taxon>Pseudomonadota</taxon>
        <taxon>Alphaproteobacteria</taxon>
        <taxon>Acetobacterales</taxon>
        <taxon>Roseomonadaceae</taxon>
        <taxon>Roseomonas</taxon>
    </lineage>
</organism>
<dbReference type="InterPro" id="IPR004299">
    <property type="entry name" value="MBOAT_fam"/>
</dbReference>
<gene>
    <name evidence="15" type="primary">wssH</name>
    <name evidence="15" type="ORF">HMPREF0731_0269</name>
</gene>
<dbReference type="AlphaFoldDB" id="D5RGR0"/>
<dbReference type="InterPro" id="IPR028362">
    <property type="entry name" value="AlgI"/>
</dbReference>
<dbReference type="Pfam" id="PF03062">
    <property type="entry name" value="MBOAT"/>
    <property type="match status" value="1"/>
</dbReference>
<keyword evidence="6 13" id="KW-0808">Transferase</keyword>
<dbReference type="GO" id="GO:0016746">
    <property type="term" value="F:acyltransferase activity"/>
    <property type="evidence" value="ECO:0007669"/>
    <property type="project" value="UniProtKB-KW"/>
</dbReference>
<keyword evidence="16" id="KW-1185">Reference proteome</keyword>
<evidence type="ECO:0000256" key="7">
    <source>
        <dbReference type="ARBA" id="ARBA00022692"/>
    </source>
</evidence>
<evidence type="ECO:0000313" key="15">
    <source>
        <dbReference type="EMBL" id="EFH13507.1"/>
    </source>
</evidence>
<evidence type="ECO:0000256" key="8">
    <source>
        <dbReference type="ARBA" id="ARBA00022841"/>
    </source>
</evidence>
<dbReference type="Proteomes" id="UP000005324">
    <property type="component" value="Unassembled WGS sequence"/>
</dbReference>
<dbReference type="HOGENOM" id="CLU_025255_1_3_5"/>
<name>D5RGR0_9PROT</name>
<evidence type="ECO:0000256" key="3">
    <source>
        <dbReference type="ARBA" id="ARBA00010323"/>
    </source>
</evidence>
<feature type="transmembrane region" description="Helical" evidence="14">
    <location>
        <begin position="120"/>
        <end position="138"/>
    </location>
</feature>